<dbReference type="OrthoDB" id="9813296at2"/>
<keyword evidence="2 13" id="KW-0378">Hydrolase</keyword>
<dbReference type="GO" id="GO:0102390">
    <property type="term" value="F:mycophenolic acid acyl-glucuronide esterase activity"/>
    <property type="evidence" value="ECO:0007669"/>
    <property type="project" value="UniProtKB-EC"/>
</dbReference>
<protein>
    <recommendedName>
        <fullName evidence="5">Palmitoyl-protein thioesterase ABHD10, mitochondrial</fullName>
        <ecNumber evidence="4">3.1.1.93</ecNumber>
        <ecNumber evidence="1">3.1.2.22</ecNumber>
    </recommendedName>
    <alternativeName>
        <fullName evidence="7">Acyl-protein thioesterase ABHD10</fullName>
    </alternativeName>
    <alternativeName>
        <fullName evidence="8">Alpha/beta hydrolase domain-containing protein 10</fullName>
    </alternativeName>
    <alternativeName>
        <fullName evidence="6">Mycophenolic acid acyl-glucuronide esterase, mitochondrial</fullName>
    </alternativeName>
</protein>
<name>A0A4D7B335_9HYPH</name>
<dbReference type="PANTHER" id="PTHR16138:SF7">
    <property type="entry name" value="PALMITOYL-PROTEIN THIOESTERASE ABHD10, MITOCHONDRIAL"/>
    <property type="match status" value="1"/>
</dbReference>
<dbReference type="InterPro" id="IPR029058">
    <property type="entry name" value="AB_hydrolase_fold"/>
</dbReference>
<proteinExistence type="predicted"/>
<sequence>MPSLPDPQFLTVGQGSSTREIAYRRIDGSRPTIVWLGGFKSDMKGTKAQALADHAAATGRAYLRFDYSGHGESPGRFEQGTITRWAEEATAVIALAGPAPILVGSSMGGWIALLVARRLARPAGGMVLIAPAADFTEALMWKAFPDAVKRQIEVEGRWVRPSAYETDGYPITRELIEDGRNNLVLGGLIETGCPVHVLQGMQDPDVPWQHAMDMVARIARDDVVVTLIKDGDHRLSRPEDLTRLTDAVTAMAGG</sequence>
<dbReference type="SUPFAM" id="SSF53474">
    <property type="entry name" value="alpha/beta-Hydrolases"/>
    <property type="match status" value="1"/>
</dbReference>
<keyword evidence="3" id="KW-0809">Transit peptide</keyword>
<dbReference type="EC" id="3.1.1.93" evidence="4"/>
<accession>A0A4D7B335</accession>
<evidence type="ECO:0000256" key="5">
    <source>
        <dbReference type="ARBA" id="ARBA00039314"/>
    </source>
</evidence>
<gene>
    <name evidence="13" type="ORF">E8M01_12540</name>
</gene>
<evidence type="ECO:0000256" key="7">
    <source>
        <dbReference type="ARBA" id="ARBA00042645"/>
    </source>
</evidence>
<dbReference type="InterPro" id="IPR000073">
    <property type="entry name" value="AB_hydrolase_1"/>
</dbReference>
<comment type="function">
    <text evidence="9">Acts as an acyl-protein thioesterase that hydrolyzes fatty acids from acylated residues in proteins. Regulates the mitochondrial S-depalmitoylation of the nucleophilic active site residue of peroxiredoxin-5/PRDX5, a key antioxidant protein, therefore modulating mitochondrial antioxidant ability. Also catalyzes the deglucuronidation of mycophenolic acid acyl-glucuronide, an active metabolite of the immunosuppressant drug mycophenolate.</text>
</comment>
<evidence type="ECO:0000259" key="12">
    <source>
        <dbReference type="Pfam" id="PF12697"/>
    </source>
</evidence>
<dbReference type="InterPro" id="IPR052382">
    <property type="entry name" value="ABHD10_acyl-thioesterase"/>
</dbReference>
<reference evidence="13 14" key="1">
    <citation type="submission" date="2019-04" db="EMBL/GenBank/DDBJ databases">
        <title>Phreatobacter aquaticus sp. nov.</title>
        <authorList>
            <person name="Choi A."/>
        </authorList>
    </citation>
    <scope>NUCLEOTIDE SEQUENCE [LARGE SCALE GENOMIC DNA]</scope>
    <source>
        <strain evidence="13 14">KCTC 52518</strain>
    </source>
</reference>
<dbReference type="Pfam" id="PF12697">
    <property type="entry name" value="Abhydrolase_6"/>
    <property type="match status" value="1"/>
</dbReference>
<feature type="domain" description="AB hydrolase-1" evidence="12">
    <location>
        <begin position="50"/>
        <end position="241"/>
    </location>
</feature>
<dbReference type="EMBL" id="CP039690">
    <property type="protein sequence ID" value="QCI64978.1"/>
    <property type="molecule type" value="Genomic_DNA"/>
</dbReference>
<dbReference type="PANTHER" id="PTHR16138">
    <property type="entry name" value="MYCOPHENOLIC ACID ACYL-GLUCURONIDE ESTERASE, MITOCHONDRIAL"/>
    <property type="match status" value="1"/>
</dbReference>
<evidence type="ECO:0000256" key="4">
    <source>
        <dbReference type="ARBA" id="ARBA00039132"/>
    </source>
</evidence>
<keyword evidence="14" id="KW-1185">Reference proteome</keyword>
<evidence type="ECO:0000256" key="1">
    <source>
        <dbReference type="ARBA" id="ARBA00012423"/>
    </source>
</evidence>
<evidence type="ECO:0000256" key="9">
    <source>
        <dbReference type="ARBA" id="ARBA00046047"/>
    </source>
</evidence>
<dbReference type="GO" id="GO:0008474">
    <property type="term" value="F:palmitoyl-(protein) hydrolase activity"/>
    <property type="evidence" value="ECO:0007669"/>
    <property type="project" value="UniProtKB-EC"/>
</dbReference>
<dbReference type="AlphaFoldDB" id="A0A4D7B335"/>
<evidence type="ECO:0000256" key="2">
    <source>
        <dbReference type="ARBA" id="ARBA00022801"/>
    </source>
</evidence>
<evidence type="ECO:0000256" key="10">
    <source>
        <dbReference type="ARBA" id="ARBA00047409"/>
    </source>
</evidence>
<evidence type="ECO:0000313" key="13">
    <source>
        <dbReference type="EMBL" id="QCI64978.1"/>
    </source>
</evidence>
<dbReference type="Proteomes" id="UP000298781">
    <property type="component" value="Chromosome"/>
</dbReference>
<evidence type="ECO:0000313" key="14">
    <source>
        <dbReference type="Proteomes" id="UP000298781"/>
    </source>
</evidence>
<dbReference type="KEGG" id="pstg:E8M01_12540"/>
<dbReference type="EC" id="3.1.2.22" evidence="1"/>
<evidence type="ECO:0000256" key="6">
    <source>
        <dbReference type="ARBA" id="ARBA00041520"/>
    </source>
</evidence>
<evidence type="ECO:0000256" key="11">
    <source>
        <dbReference type="ARBA" id="ARBA00047972"/>
    </source>
</evidence>
<evidence type="ECO:0000256" key="8">
    <source>
        <dbReference type="ARBA" id="ARBA00042704"/>
    </source>
</evidence>
<comment type="catalytic activity">
    <reaction evidence="10">
        <text>S-hexadecanoyl-L-cysteinyl-[protein] + H2O = L-cysteinyl-[protein] + hexadecanoate + H(+)</text>
        <dbReference type="Rhea" id="RHEA:19233"/>
        <dbReference type="Rhea" id="RHEA-COMP:10131"/>
        <dbReference type="Rhea" id="RHEA-COMP:11032"/>
        <dbReference type="ChEBI" id="CHEBI:7896"/>
        <dbReference type="ChEBI" id="CHEBI:15377"/>
        <dbReference type="ChEBI" id="CHEBI:15378"/>
        <dbReference type="ChEBI" id="CHEBI:29950"/>
        <dbReference type="ChEBI" id="CHEBI:74151"/>
        <dbReference type="EC" id="3.1.2.22"/>
    </reaction>
    <physiologicalReaction direction="left-to-right" evidence="10">
        <dbReference type="Rhea" id="RHEA:19234"/>
    </physiologicalReaction>
</comment>
<evidence type="ECO:0000256" key="3">
    <source>
        <dbReference type="ARBA" id="ARBA00022946"/>
    </source>
</evidence>
<dbReference type="Gene3D" id="3.40.50.1820">
    <property type="entry name" value="alpha/beta hydrolase"/>
    <property type="match status" value="1"/>
</dbReference>
<dbReference type="RefSeq" id="WP_136960428.1">
    <property type="nucleotide sequence ID" value="NZ_CP039690.1"/>
</dbReference>
<comment type="catalytic activity">
    <reaction evidence="11">
        <text>mycophenolic acid O-acyl-beta-D-glucuronide + H2O = mycophenolate + D-glucuronate + H(+)</text>
        <dbReference type="Rhea" id="RHEA:34179"/>
        <dbReference type="ChEBI" id="CHEBI:15377"/>
        <dbReference type="ChEBI" id="CHEBI:15378"/>
        <dbReference type="ChEBI" id="CHEBI:58720"/>
        <dbReference type="ChEBI" id="CHEBI:62932"/>
        <dbReference type="ChEBI" id="CHEBI:66982"/>
        <dbReference type="EC" id="3.1.1.93"/>
    </reaction>
    <physiologicalReaction direction="left-to-right" evidence="11">
        <dbReference type="Rhea" id="RHEA:34180"/>
    </physiologicalReaction>
</comment>
<organism evidence="13 14">
    <name type="scientific">Phreatobacter stygius</name>
    <dbReference type="NCBI Taxonomy" id="1940610"/>
    <lineage>
        <taxon>Bacteria</taxon>
        <taxon>Pseudomonadati</taxon>
        <taxon>Pseudomonadota</taxon>
        <taxon>Alphaproteobacteria</taxon>
        <taxon>Hyphomicrobiales</taxon>
        <taxon>Phreatobacteraceae</taxon>
        <taxon>Phreatobacter</taxon>
    </lineage>
</organism>